<dbReference type="SUPFAM" id="SSF56784">
    <property type="entry name" value="HAD-like"/>
    <property type="match status" value="1"/>
</dbReference>
<dbReference type="GO" id="GO:0016787">
    <property type="term" value="F:hydrolase activity"/>
    <property type="evidence" value="ECO:0007669"/>
    <property type="project" value="UniProtKB-KW"/>
</dbReference>
<dbReference type="Proteomes" id="UP001371224">
    <property type="component" value="Unassembled WGS sequence"/>
</dbReference>
<gene>
    <name evidence="1" type="ORF">WDU99_03330</name>
</gene>
<dbReference type="PANTHER" id="PTHR47478:SF1">
    <property type="entry name" value="PYRIMIDINE 5'-NUCLEOTIDASE YJJG"/>
    <property type="match status" value="1"/>
</dbReference>
<dbReference type="InterPro" id="IPR006439">
    <property type="entry name" value="HAD-SF_hydro_IA"/>
</dbReference>
<dbReference type="Gene3D" id="3.40.50.1000">
    <property type="entry name" value="HAD superfamily/HAD-like"/>
    <property type="match status" value="1"/>
</dbReference>
<dbReference type="InterPro" id="IPR036412">
    <property type="entry name" value="HAD-like_sf"/>
</dbReference>
<dbReference type="EC" id="3.1.3.-" evidence="1"/>
<organism evidence="1 2">
    <name type="scientific">Microbacterium bandirmense</name>
    <dbReference type="NCBI Taxonomy" id="3122050"/>
    <lineage>
        <taxon>Bacteria</taxon>
        <taxon>Bacillati</taxon>
        <taxon>Actinomycetota</taxon>
        <taxon>Actinomycetes</taxon>
        <taxon>Micrococcales</taxon>
        <taxon>Microbacteriaceae</taxon>
        <taxon>Microbacterium</taxon>
    </lineage>
</organism>
<dbReference type="SFLD" id="SFLDS00003">
    <property type="entry name" value="Haloacid_Dehalogenase"/>
    <property type="match status" value="1"/>
</dbReference>
<keyword evidence="1" id="KW-0378">Hydrolase</keyword>
<dbReference type="SFLD" id="SFLDG01129">
    <property type="entry name" value="C1.5:_HAD__Beta-PGM__Phosphata"/>
    <property type="match status" value="1"/>
</dbReference>
<evidence type="ECO:0000313" key="2">
    <source>
        <dbReference type="Proteomes" id="UP001371224"/>
    </source>
</evidence>
<dbReference type="PANTHER" id="PTHR47478">
    <property type="match status" value="1"/>
</dbReference>
<accession>A0ABU8L8F2</accession>
<dbReference type="RefSeq" id="WP_337331013.1">
    <property type="nucleotide sequence ID" value="NZ_JBBDGM010000002.1"/>
</dbReference>
<dbReference type="EMBL" id="JBBDGM010000002">
    <property type="protein sequence ID" value="MEJ1087345.1"/>
    <property type="molecule type" value="Genomic_DNA"/>
</dbReference>
<name>A0ABU8L8F2_9MICO</name>
<protein>
    <submittedName>
        <fullName evidence="1">HAD family hydrolase</fullName>
        <ecNumber evidence="1">3.1.3.-</ecNumber>
    </submittedName>
</protein>
<dbReference type="Pfam" id="PF00702">
    <property type="entry name" value="Hydrolase"/>
    <property type="match status" value="1"/>
</dbReference>
<dbReference type="InterPro" id="IPR023214">
    <property type="entry name" value="HAD_sf"/>
</dbReference>
<dbReference type="InterPro" id="IPR052550">
    <property type="entry name" value="Pyrimidine_5'-ntase_YjjG"/>
</dbReference>
<reference evidence="1 2" key="1">
    <citation type="submission" date="2024-02" db="EMBL/GenBank/DDBJ databases">
        <authorList>
            <person name="Saticioglu I.B."/>
        </authorList>
    </citation>
    <scope>NUCLEOTIDE SEQUENCE [LARGE SCALE GENOMIC DNA]</scope>
    <source>
        <strain evidence="1 2">Mu-80</strain>
    </source>
</reference>
<evidence type="ECO:0000313" key="1">
    <source>
        <dbReference type="EMBL" id="MEJ1087345.1"/>
    </source>
</evidence>
<comment type="caution">
    <text evidence="1">The sequence shown here is derived from an EMBL/GenBank/DDBJ whole genome shotgun (WGS) entry which is preliminary data.</text>
</comment>
<sequence length="211" mass="22677">MSSPGIIVFDLDGTLVDQLSAVRRWTDEFIVRHAADPALSPWITRELTARAPKDEAFARIAEKVPAAGHPSEMWQEYRTRMPELVELFTGTADALRGLRQAGWVLGIATNGMTDNQAGKIRRTGLDALVDGWVVSAEVGVRKPDPLLLTALAAQLGVPLHGWMVGDGLESDVEVGRRAGLRTAWVSAASGSADADLTVPDVAAFADAILRR</sequence>
<dbReference type="PRINTS" id="PR00413">
    <property type="entry name" value="HADHALOGNASE"/>
</dbReference>
<dbReference type="NCBIfam" id="TIGR01549">
    <property type="entry name" value="HAD-SF-IA-v1"/>
    <property type="match status" value="1"/>
</dbReference>
<proteinExistence type="predicted"/>
<keyword evidence="2" id="KW-1185">Reference proteome</keyword>